<name>A0A7S4Q1D8_9DINO</name>
<proteinExistence type="predicted"/>
<accession>A0A7S4Q1D8</accession>
<dbReference type="AlphaFoldDB" id="A0A7S4Q1D8"/>
<keyword evidence="1" id="KW-1133">Transmembrane helix</keyword>
<reference evidence="2" key="1">
    <citation type="submission" date="2021-01" db="EMBL/GenBank/DDBJ databases">
        <authorList>
            <person name="Corre E."/>
            <person name="Pelletier E."/>
            <person name="Niang G."/>
            <person name="Scheremetjew M."/>
            <person name="Finn R."/>
            <person name="Kale V."/>
            <person name="Holt S."/>
            <person name="Cochrane G."/>
            <person name="Meng A."/>
            <person name="Brown T."/>
            <person name="Cohen L."/>
        </authorList>
    </citation>
    <scope>NUCLEOTIDE SEQUENCE</scope>
    <source>
        <strain evidence="2">CCMP3105</strain>
    </source>
</reference>
<organism evidence="2">
    <name type="scientific">Alexandrium monilatum</name>
    <dbReference type="NCBI Taxonomy" id="311494"/>
    <lineage>
        <taxon>Eukaryota</taxon>
        <taxon>Sar</taxon>
        <taxon>Alveolata</taxon>
        <taxon>Dinophyceae</taxon>
        <taxon>Gonyaulacales</taxon>
        <taxon>Pyrocystaceae</taxon>
        <taxon>Alexandrium</taxon>
    </lineage>
</organism>
<evidence type="ECO:0000313" key="2">
    <source>
        <dbReference type="EMBL" id="CAE4569306.1"/>
    </source>
</evidence>
<sequence length="125" mass="14438">MGKAGFSSLSFTQKMIYTSAVFNVCVVGFVWLKRQLKMADKESKELENMQELTSAMDMGNWSESNRYKCFFAAQRYHMLGSTGPEEEKTPEVQRMLEVMAQCREDIYRKIPTETPSMRPLHIPPV</sequence>
<keyword evidence="1" id="KW-0812">Transmembrane</keyword>
<gene>
    <name evidence="2" type="ORF">AMON00008_LOCUS8925</name>
</gene>
<keyword evidence="1" id="KW-0472">Membrane</keyword>
<feature type="transmembrane region" description="Helical" evidence="1">
    <location>
        <begin position="15"/>
        <end position="32"/>
    </location>
</feature>
<protein>
    <submittedName>
        <fullName evidence="2">Uncharacterized protein</fullName>
    </submittedName>
</protein>
<dbReference type="EMBL" id="HBNR01013825">
    <property type="protein sequence ID" value="CAE4569306.1"/>
    <property type="molecule type" value="Transcribed_RNA"/>
</dbReference>
<evidence type="ECO:0000256" key="1">
    <source>
        <dbReference type="SAM" id="Phobius"/>
    </source>
</evidence>